<name>A0A7R7ICV0_9FIRM</name>
<accession>A0A7R7ICV0</accession>
<keyword evidence="3" id="KW-1185">Reference proteome</keyword>
<evidence type="ECO:0000256" key="1">
    <source>
        <dbReference type="SAM" id="Phobius"/>
    </source>
</evidence>
<organism evidence="2 3">
    <name type="scientific">Anaeromicropila herbilytica</name>
    <dbReference type="NCBI Taxonomy" id="2785025"/>
    <lineage>
        <taxon>Bacteria</taxon>
        <taxon>Bacillati</taxon>
        <taxon>Bacillota</taxon>
        <taxon>Clostridia</taxon>
        <taxon>Lachnospirales</taxon>
        <taxon>Lachnospiraceae</taxon>
        <taxon>Anaeromicropila</taxon>
    </lineage>
</organism>
<protein>
    <submittedName>
        <fullName evidence="2">Uncharacterized protein</fullName>
    </submittedName>
</protein>
<sequence>MDSFSKIVAIIISILLLFVAPLMYLTQKQDMISQVYVSNETASLVDSIRNTGYLSSEMYTAFLRKISATNVSYQISIVHAHKLVEPLFDDVTASYTDEYVSYYENTYDEDIRKALEENGEYSFSKGDYITIKVVNQSETLGTKLQKMIYRANIPKEQIVVTYGGLIRSETN</sequence>
<proteinExistence type="predicted"/>
<keyword evidence="1" id="KW-0812">Transmembrane</keyword>
<dbReference type="Proteomes" id="UP000595897">
    <property type="component" value="Chromosome"/>
</dbReference>
<gene>
    <name evidence="2" type="ORF">bsdtb5_15410</name>
</gene>
<feature type="transmembrane region" description="Helical" evidence="1">
    <location>
        <begin position="6"/>
        <end position="25"/>
    </location>
</feature>
<evidence type="ECO:0000313" key="3">
    <source>
        <dbReference type="Proteomes" id="UP000595897"/>
    </source>
</evidence>
<reference evidence="2 3" key="1">
    <citation type="submission" date="2020-11" db="EMBL/GenBank/DDBJ databases">
        <title>Draft genome sequencing of a Lachnospiraceae strain isolated from anoxic soil subjected to BSD treatment.</title>
        <authorList>
            <person name="Uek A."/>
            <person name="Tonouchi A."/>
        </authorList>
    </citation>
    <scope>NUCLEOTIDE SEQUENCE [LARGE SCALE GENOMIC DNA]</scope>
    <source>
        <strain evidence="2 3">TB5</strain>
    </source>
</reference>
<dbReference type="KEGG" id="ahb:bsdtb5_15410"/>
<keyword evidence="1" id="KW-0472">Membrane</keyword>
<dbReference type="RefSeq" id="WP_271715481.1">
    <property type="nucleotide sequence ID" value="NZ_AP024169.1"/>
</dbReference>
<evidence type="ECO:0000313" key="2">
    <source>
        <dbReference type="EMBL" id="BCN30246.1"/>
    </source>
</evidence>
<dbReference type="EMBL" id="AP024169">
    <property type="protein sequence ID" value="BCN30246.1"/>
    <property type="molecule type" value="Genomic_DNA"/>
</dbReference>
<dbReference type="AlphaFoldDB" id="A0A7R7ICV0"/>
<keyword evidence="1" id="KW-1133">Transmembrane helix</keyword>